<evidence type="ECO:0000313" key="1">
    <source>
        <dbReference type="EMBL" id="VVZ95528.1"/>
    </source>
</evidence>
<proteinExistence type="predicted"/>
<name>A0A5K1I5T4_9GAMM</name>
<sequence length="239" mass="26751">MKICFIGNSHAGAIRRGLELVDDSLKDGIDITFFAYGGRGFSRVYAEGEALVTDNSSLREGLRFTSGGLESIVPSEYDIIVIYGLGFYSYFPFDASRYSDAVLQNSCLDSFSNSLAGHLYREVSKTFLTNSIKKILACSTPFPAKSENHSKEEIERHFDRSSECYSNALRRIGCDFFYQPLQTLSGVECTKESFSKGSLKLATGDENDDLPHDISDKSHMNEVFGKYWIEHFLKKLGSN</sequence>
<protein>
    <recommendedName>
        <fullName evidence="3">SGNH/GDSL hydrolase family protein</fullName>
    </recommendedName>
</protein>
<dbReference type="Proteomes" id="UP000326725">
    <property type="component" value="Unassembled WGS sequence"/>
</dbReference>
<dbReference type="RefSeq" id="WP_151443272.1">
    <property type="nucleotide sequence ID" value="NZ_CABVOU010000030.1"/>
</dbReference>
<keyword evidence="2" id="KW-1185">Reference proteome</keyword>
<reference evidence="1 2" key="1">
    <citation type="submission" date="2019-09" db="EMBL/GenBank/DDBJ databases">
        <authorList>
            <person name="Criscuolo A."/>
        </authorList>
    </citation>
    <scope>NUCLEOTIDE SEQUENCE [LARGE SCALE GENOMIC DNA]</scope>
    <source>
        <strain evidence="2">3(2)</strain>
    </source>
</reference>
<evidence type="ECO:0000313" key="2">
    <source>
        <dbReference type="Proteomes" id="UP000326725"/>
    </source>
</evidence>
<organism evidence="1 2">
    <name type="scientific">Halomonas lysinitropha</name>
    <dbReference type="NCBI Taxonomy" id="2607506"/>
    <lineage>
        <taxon>Bacteria</taxon>
        <taxon>Pseudomonadati</taxon>
        <taxon>Pseudomonadota</taxon>
        <taxon>Gammaproteobacteria</taxon>
        <taxon>Oceanospirillales</taxon>
        <taxon>Halomonadaceae</taxon>
        <taxon>Halomonas</taxon>
    </lineage>
</organism>
<evidence type="ECO:0008006" key="3">
    <source>
        <dbReference type="Google" id="ProtNLM"/>
    </source>
</evidence>
<gene>
    <name evidence="1" type="ORF">HALO32_01599</name>
</gene>
<dbReference type="EMBL" id="CABVOU010000030">
    <property type="protein sequence ID" value="VVZ95528.1"/>
    <property type="molecule type" value="Genomic_DNA"/>
</dbReference>
<accession>A0A5K1I5T4</accession>
<dbReference type="AlphaFoldDB" id="A0A5K1I5T4"/>